<dbReference type="Proteomes" id="UP001283361">
    <property type="component" value="Unassembled WGS sequence"/>
</dbReference>
<keyword evidence="3" id="KW-1185">Reference proteome</keyword>
<evidence type="ECO:0000313" key="3">
    <source>
        <dbReference type="Proteomes" id="UP001283361"/>
    </source>
</evidence>
<accession>A0AAE0ZGY1</accession>
<name>A0AAE0ZGY1_9GAST</name>
<proteinExistence type="predicted"/>
<evidence type="ECO:0000313" key="2">
    <source>
        <dbReference type="EMBL" id="KAK3769102.1"/>
    </source>
</evidence>
<reference evidence="2" key="1">
    <citation type="journal article" date="2023" name="G3 (Bethesda)">
        <title>A reference genome for the long-term kleptoplast-retaining sea slug Elysia crispata morphotype clarki.</title>
        <authorList>
            <person name="Eastman K.E."/>
            <person name="Pendleton A.L."/>
            <person name="Shaikh M.A."/>
            <person name="Suttiyut T."/>
            <person name="Ogas R."/>
            <person name="Tomko P."/>
            <person name="Gavelis G."/>
            <person name="Widhalm J.R."/>
            <person name="Wisecaver J.H."/>
        </authorList>
    </citation>
    <scope>NUCLEOTIDE SEQUENCE</scope>
    <source>
        <strain evidence="2">ECLA1</strain>
    </source>
</reference>
<organism evidence="2 3">
    <name type="scientific">Elysia crispata</name>
    <name type="common">lettuce slug</name>
    <dbReference type="NCBI Taxonomy" id="231223"/>
    <lineage>
        <taxon>Eukaryota</taxon>
        <taxon>Metazoa</taxon>
        <taxon>Spiralia</taxon>
        <taxon>Lophotrochozoa</taxon>
        <taxon>Mollusca</taxon>
        <taxon>Gastropoda</taxon>
        <taxon>Heterobranchia</taxon>
        <taxon>Euthyneura</taxon>
        <taxon>Panpulmonata</taxon>
        <taxon>Sacoglossa</taxon>
        <taxon>Placobranchoidea</taxon>
        <taxon>Plakobranchidae</taxon>
        <taxon>Elysia</taxon>
    </lineage>
</organism>
<comment type="caution">
    <text evidence="2">The sequence shown here is derived from an EMBL/GenBank/DDBJ whole genome shotgun (WGS) entry which is preliminary data.</text>
</comment>
<evidence type="ECO:0000256" key="1">
    <source>
        <dbReference type="SAM" id="MobiDB-lite"/>
    </source>
</evidence>
<dbReference type="EMBL" id="JAWDGP010003970">
    <property type="protein sequence ID" value="KAK3769102.1"/>
    <property type="molecule type" value="Genomic_DNA"/>
</dbReference>
<dbReference type="AlphaFoldDB" id="A0AAE0ZGY1"/>
<sequence>MGLRDCVCGKESKPETACAARNPSPRLRVRQGIQARDCVCGKESKPETACAARNPSPRQRVRQGIQARDCVCGKESKPETACAARNPSPRQRGIGEQGVRSTVQPRSPRFTLRHGSFNARTVLAWSLPGAHCCPVTEFRPGPTGRRGWREVSRLLKQCKAQQHTPLS</sequence>
<feature type="region of interest" description="Disordered" evidence="1">
    <location>
        <begin position="74"/>
        <end position="106"/>
    </location>
</feature>
<gene>
    <name evidence="2" type="ORF">RRG08_005923</name>
</gene>
<protein>
    <submittedName>
        <fullName evidence="2">Uncharacterized protein</fullName>
    </submittedName>
</protein>